<evidence type="ECO:0000313" key="2">
    <source>
        <dbReference type="Proteomes" id="UP000691718"/>
    </source>
</evidence>
<accession>A0A8S3WRC9</accession>
<name>A0A8S3WRC9_PARAO</name>
<dbReference type="Proteomes" id="UP000691718">
    <property type="component" value="Unassembled WGS sequence"/>
</dbReference>
<proteinExistence type="predicted"/>
<dbReference type="AlphaFoldDB" id="A0A8S3WRC9"/>
<organism evidence="1 2">
    <name type="scientific">Parnassius apollo</name>
    <name type="common">Apollo butterfly</name>
    <name type="synonym">Papilio apollo</name>
    <dbReference type="NCBI Taxonomy" id="110799"/>
    <lineage>
        <taxon>Eukaryota</taxon>
        <taxon>Metazoa</taxon>
        <taxon>Ecdysozoa</taxon>
        <taxon>Arthropoda</taxon>
        <taxon>Hexapoda</taxon>
        <taxon>Insecta</taxon>
        <taxon>Pterygota</taxon>
        <taxon>Neoptera</taxon>
        <taxon>Endopterygota</taxon>
        <taxon>Lepidoptera</taxon>
        <taxon>Glossata</taxon>
        <taxon>Ditrysia</taxon>
        <taxon>Papilionoidea</taxon>
        <taxon>Papilionidae</taxon>
        <taxon>Parnassiinae</taxon>
        <taxon>Parnassini</taxon>
        <taxon>Parnassius</taxon>
        <taxon>Parnassius</taxon>
    </lineage>
</organism>
<keyword evidence="2" id="KW-1185">Reference proteome</keyword>
<dbReference type="EMBL" id="CAJQZP010000693">
    <property type="protein sequence ID" value="CAG4977276.1"/>
    <property type="molecule type" value="Genomic_DNA"/>
</dbReference>
<evidence type="ECO:0000313" key="1">
    <source>
        <dbReference type="EMBL" id="CAG4977276.1"/>
    </source>
</evidence>
<reference evidence="1" key="1">
    <citation type="submission" date="2021-04" db="EMBL/GenBank/DDBJ databases">
        <authorList>
            <person name="Tunstrom K."/>
        </authorList>
    </citation>
    <scope>NUCLEOTIDE SEQUENCE</scope>
</reference>
<comment type="caution">
    <text evidence="1">The sequence shown here is derived from an EMBL/GenBank/DDBJ whole genome shotgun (WGS) entry which is preliminary data.</text>
</comment>
<sequence length="167" mass="18941">MMEPIDFFSTFMTADMIRNIVGHTNEEIVLRSSKYKEQTATISSTCEEELTALLGLLLLSAAKKDNHLTSLELFDPTFSGTRYISRLVQFGVSGNTIRRIVDKGIKNGGKFVTPRKHRKGRLKEEIDDLNLCAIRQKVHLFYTVQKGVPTQKKKVVRNSRKQPKGSL</sequence>
<protein>
    <submittedName>
        <fullName evidence="1">(apollo) hypothetical protein</fullName>
    </submittedName>
</protein>
<gene>
    <name evidence="1" type="ORF">PAPOLLO_LOCUS9381</name>
</gene>
<dbReference type="OrthoDB" id="6770266at2759"/>